<evidence type="ECO:0000313" key="1">
    <source>
        <dbReference type="EMBL" id="CRL46086.1"/>
    </source>
</evidence>
<gene>
    <name evidence="1" type="ORF">SGGMMB4_04393</name>
</gene>
<organism evidence="1 2">
    <name type="scientific">Sodalis glossinidius (strain morsitans)</name>
    <dbReference type="NCBI Taxonomy" id="343509"/>
    <lineage>
        <taxon>Bacteria</taxon>
        <taxon>Pseudomonadati</taxon>
        <taxon>Pseudomonadota</taxon>
        <taxon>Gammaproteobacteria</taxon>
        <taxon>Enterobacterales</taxon>
        <taxon>Bruguierivoracaceae</taxon>
        <taxon>Sodalis</taxon>
    </lineage>
</organism>
<accession>A0A193QLN6</accession>
<dbReference type="Proteomes" id="UP000245838">
    <property type="component" value="Chromosome sggmmb4_Chromosome"/>
</dbReference>
<sequence length="60" mass="6995">MIPNWSPSVGVHCWRINISRWLISQKRLGGLQAIRVPFFPDNTILITRLDNLSIYWQDGT</sequence>
<reference evidence="1 2" key="1">
    <citation type="submission" date="2015-05" db="EMBL/GenBank/DDBJ databases">
        <authorList>
            <person name="Goodhead I."/>
        </authorList>
    </citation>
    <scope>NUCLEOTIDE SEQUENCE [LARGE SCALE GENOMIC DNA]</scope>
    <source>
        <strain evidence="2">morsitans</strain>
    </source>
</reference>
<dbReference type="InterPro" id="IPR006441">
    <property type="entry name" value="Phage_P2_GpN"/>
</dbReference>
<dbReference type="EMBL" id="LN854557">
    <property type="protein sequence ID" value="CRL46086.1"/>
    <property type="molecule type" value="Genomic_DNA"/>
</dbReference>
<dbReference type="AlphaFoldDB" id="A0A193QLN6"/>
<proteinExistence type="predicted"/>
<evidence type="ECO:0000313" key="2">
    <source>
        <dbReference type="Proteomes" id="UP000245838"/>
    </source>
</evidence>
<name>A0A193QLN6_SODGM</name>
<dbReference type="Pfam" id="PF05125">
    <property type="entry name" value="Phage_cap_P2"/>
    <property type="match status" value="1"/>
</dbReference>
<protein>
    <submittedName>
        <fullName evidence="1">Phage major capsid protein, P2 family</fullName>
    </submittedName>
</protein>